<feature type="compositionally biased region" description="Polar residues" evidence="2">
    <location>
        <begin position="21"/>
        <end position="30"/>
    </location>
</feature>
<dbReference type="AlphaFoldDB" id="A0AAD8R0I5"/>
<dbReference type="Gene3D" id="3.30.479.30">
    <property type="entry name" value="Band 7 domain"/>
    <property type="match status" value="1"/>
</dbReference>
<dbReference type="InterPro" id="IPR001107">
    <property type="entry name" value="Band_7"/>
</dbReference>
<reference evidence="4" key="1">
    <citation type="submission" date="2023-07" db="EMBL/GenBank/DDBJ databases">
        <title>A chromosome-level genome assembly of Lolium multiflorum.</title>
        <authorList>
            <person name="Chen Y."/>
            <person name="Copetti D."/>
            <person name="Kolliker R."/>
            <person name="Studer B."/>
        </authorList>
    </citation>
    <scope>NUCLEOTIDE SEQUENCE</scope>
    <source>
        <strain evidence="4">02402/16</strain>
        <tissue evidence="4">Leaf</tissue>
    </source>
</reference>
<feature type="compositionally biased region" description="Pro residues" evidence="2">
    <location>
        <begin position="64"/>
        <end position="77"/>
    </location>
</feature>
<evidence type="ECO:0000256" key="2">
    <source>
        <dbReference type="SAM" id="MobiDB-lite"/>
    </source>
</evidence>
<feature type="domain" description="Band 7" evidence="3">
    <location>
        <begin position="184"/>
        <end position="236"/>
    </location>
</feature>
<protein>
    <recommendedName>
        <fullName evidence="3">Band 7 domain-containing protein</fullName>
    </recommendedName>
</protein>
<keyword evidence="1" id="KW-0449">Lipoprotein</keyword>
<dbReference type="InterPro" id="IPR036013">
    <property type="entry name" value="Band_7/SPFH_dom_sf"/>
</dbReference>
<evidence type="ECO:0000313" key="5">
    <source>
        <dbReference type="Proteomes" id="UP001231189"/>
    </source>
</evidence>
<dbReference type="SUPFAM" id="SSF117892">
    <property type="entry name" value="Band 7/SPFH domain"/>
    <property type="match status" value="1"/>
</dbReference>
<dbReference type="EMBL" id="JAUUTY010000007">
    <property type="protein sequence ID" value="KAK1610724.1"/>
    <property type="molecule type" value="Genomic_DNA"/>
</dbReference>
<keyword evidence="5" id="KW-1185">Reference proteome</keyword>
<evidence type="ECO:0000259" key="3">
    <source>
        <dbReference type="Pfam" id="PF01145"/>
    </source>
</evidence>
<name>A0AAD8R0I5_LOLMU</name>
<evidence type="ECO:0000313" key="4">
    <source>
        <dbReference type="EMBL" id="KAK1610724.1"/>
    </source>
</evidence>
<organism evidence="4 5">
    <name type="scientific">Lolium multiflorum</name>
    <name type="common">Italian ryegrass</name>
    <name type="synonym">Lolium perenne subsp. multiflorum</name>
    <dbReference type="NCBI Taxonomy" id="4521"/>
    <lineage>
        <taxon>Eukaryota</taxon>
        <taxon>Viridiplantae</taxon>
        <taxon>Streptophyta</taxon>
        <taxon>Embryophyta</taxon>
        <taxon>Tracheophyta</taxon>
        <taxon>Spermatophyta</taxon>
        <taxon>Magnoliopsida</taxon>
        <taxon>Liliopsida</taxon>
        <taxon>Poales</taxon>
        <taxon>Poaceae</taxon>
        <taxon>BOP clade</taxon>
        <taxon>Pooideae</taxon>
        <taxon>Poodae</taxon>
        <taxon>Poeae</taxon>
        <taxon>Poeae Chloroplast Group 2 (Poeae type)</taxon>
        <taxon>Loliodinae</taxon>
        <taxon>Loliinae</taxon>
        <taxon>Lolium</taxon>
    </lineage>
</organism>
<accession>A0AAD8R0I5</accession>
<proteinExistence type="predicted"/>
<gene>
    <name evidence="4" type="ORF">QYE76_034397</name>
</gene>
<dbReference type="Proteomes" id="UP001231189">
    <property type="component" value="Unassembled WGS sequence"/>
</dbReference>
<dbReference type="InterPro" id="IPR050710">
    <property type="entry name" value="Band7/mec-2_domain"/>
</dbReference>
<comment type="caution">
    <text evidence="4">The sequence shown here is derived from an EMBL/GenBank/DDBJ whole genome shotgun (WGS) entry which is preliminary data.</text>
</comment>
<sequence>MVRHRAVVAWGWRRRFRTVPSTSARRSFSPSCPPLRRRFVDSESPLPTAPPPVAASPRLAPSTPTFPRPRPRPPLSGAPPRVSPDGFDPEHVPNVRRFVLNPVTNQMSRLPPRVARLNGDAGPLFDVHMGLVTQADRRHGPPDRVAVAELPEGDLMLRFLSEKGKWETVAVSPCRLPSARLRVINASVPKLLLDDAFEQKNDIAKAVEDELEKAMSAYGFEIVQTLIVDIDPDEHVK</sequence>
<dbReference type="Pfam" id="PF01145">
    <property type="entry name" value="Band_7"/>
    <property type="match status" value="1"/>
</dbReference>
<dbReference type="PANTHER" id="PTHR43327">
    <property type="entry name" value="STOMATIN-LIKE PROTEIN 2, MITOCHONDRIAL"/>
    <property type="match status" value="1"/>
</dbReference>
<dbReference type="PANTHER" id="PTHR43327:SF10">
    <property type="entry name" value="STOMATIN-LIKE PROTEIN 2, MITOCHONDRIAL"/>
    <property type="match status" value="1"/>
</dbReference>
<feature type="region of interest" description="Disordered" evidence="2">
    <location>
        <begin position="21"/>
        <end position="91"/>
    </location>
</feature>
<evidence type="ECO:0000256" key="1">
    <source>
        <dbReference type="ARBA" id="ARBA00023288"/>
    </source>
</evidence>